<comment type="caution">
    <text evidence="2">The sequence shown here is derived from an EMBL/GenBank/DDBJ whole genome shotgun (WGS) entry which is preliminary data.</text>
</comment>
<dbReference type="EMBL" id="VNIP01000013">
    <property type="protein sequence ID" value="KAA1177222.1"/>
    <property type="molecule type" value="Genomic_DNA"/>
</dbReference>
<proteinExistence type="predicted"/>
<feature type="chain" id="PRO_5023082096" evidence="1">
    <location>
        <begin position="24"/>
        <end position="177"/>
    </location>
</feature>
<evidence type="ECO:0000313" key="3">
    <source>
        <dbReference type="Proteomes" id="UP000323608"/>
    </source>
</evidence>
<dbReference type="InterPro" id="IPR015424">
    <property type="entry name" value="PyrdxlP-dep_Trfase"/>
</dbReference>
<dbReference type="AlphaFoldDB" id="A0A5B0VR95"/>
<keyword evidence="1" id="KW-0732">Signal</keyword>
<organism evidence="2 3">
    <name type="scientific">Rhizobium tropici</name>
    <dbReference type="NCBI Taxonomy" id="398"/>
    <lineage>
        <taxon>Bacteria</taxon>
        <taxon>Pseudomonadati</taxon>
        <taxon>Pseudomonadota</taxon>
        <taxon>Alphaproteobacteria</taxon>
        <taxon>Hyphomicrobiales</taxon>
        <taxon>Rhizobiaceae</taxon>
        <taxon>Rhizobium/Agrobacterium group</taxon>
        <taxon>Rhizobium</taxon>
    </lineage>
</organism>
<protein>
    <submittedName>
        <fullName evidence="2">Uncharacterized protein</fullName>
    </submittedName>
</protein>
<sequence>MRNFTAFILATSVALASATAVYAQENPLPKASDPLVKYGEDVEGWTVYANKTRGDCLIVRTFGPGAVQMGVAADQSVGYLGVFTKLDIGIQNGAKEIFVAIDHHLYHGVVTTTAGKLKGGYSGGYILTDDPGFKRDVAKRYTMTVFPQTQGAFIVDLKGTYKAMAAGRKCLSEQRPG</sequence>
<dbReference type="SUPFAM" id="SSF53383">
    <property type="entry name" value="PLP-dependent transferases"/>
    <property type="match status" value="1"/>
</dbReference>
<evidence type="ECO:0000256" key="1">
    <source>
        <dbReference type="SAM" id="SignalP"/>
    </source>
</evidence>
<accession>A0A5B0VR95</accession>
<dbReference type="RefSeq" id="WP_149637342.1">
    <property type="nucleotide sequence ID" value="NZ_VNIP01000013.1"/>
</dbReference>
<name>A0A5B0VR95_RHITR</name>
<gene>
    <name evidence="2" type="ORF">FP026_25335</name>
</gene>
<dbReference type="OrthoDB" id="7707276at2"/>
<feature type="signal peptide" evidence="1">
    <location>
        <begin position="1"/>
        <end position="23"/>
    </location>
</feature>
<reference evidence="2 3" key="1">
    <citation type="submission" date="2019-07" db="EMBL/GenBank/DDBJ databases">
        <title>The Draft Genome Sequence of Rhizobium tropici SARCC-755 Associated with Superior Nodulation on Pigeonpea (Cajanus cajan (L.) Millsp.).</title>
        <authorList>
            <person name="Bopape F.L."/>
            <person name="Hassen A.I."/>
            <person name="Swanevelder Z.H."/>
            <person name="Gwata E.T."/>
        </authorList>
    </citation>
    <scope>NUCLEOTIDE SEQUENCE [LARGE SCALE GENOMIC DNA]</scope>
    <source>
        <strain evidence="2 3">SARCC-755</strain>
    </source>
</reference>
<dbReference type="Proteomes" id="UP000323608">
    <property type="component" value="Unassembled WGS sequence"/>
</dbReference>
<evidence type="ECO:0000313" key="2">
    <source>
        <dbReference type="EMBL" id="KAA1177222.1"/>
    </source>
</evidence>